<sequence>MKTLNKRNAGMLGAFITFLSIIILVSIAGWLFLKPQPEMLQGEIEATETRISGKVPARIQKILVEEGAQVEAGDTLVILESPELEAKLMQASSAESAAAAQNRKAIKGARQEQITAAFEMWQKAEVGVGFAKKTFDRVQNMFNDGVVSAQKRDEAEAAYNAAVATSKAARSQYEMAVNGAEAEDKQAALALVDRARGAVSEVQAYLSETVLLSPVNGEVSDIFPQTGELVGSGAPVMSLVDLSDVKAIFSIREDKMQLVQKGKEFEAVVPALGNKKITLKVSYIKAMAGYATYKPTKSNGGFDVKTFEVHARPVDGSSGLLPGMSVLVDYGSLENNLAKGISAR</sequence>
<evidence type="ECO:0000313" key="3">
    <source>
        <dbReference type="EMBL" id="GAP42125.1"/>
    </source>
</evidence>
<feature type="transmembrane region" description="Helical" evidence="1">
    <location>
        <begin position="12"/>
        <end position="33"/>
    </location>
</feature>
<dbReference type="PANTHER" id="PTHR30438:SF1">
    <property type="entry name" value="36 KDA ANTIGEN"/>
    <property type="match status" value="1"/>
</dbReference>
<dbReference type="STRING" id="1678841.TBC1_11254"/>
<protein>
    <submittedName>
        <fullName evidence="3">Multidrug resistance efflux pump</fullName>
    </submittedName>
</protein>
<dbReference type="AlphaFoldDB" id="A0A0S7BPK8"/>
<dbReference type="RefSeq" id="WP_062037356.1">
    <property type="nucleotide sequence ID" value="NZ_DF968182.1"/>
</dbReference>
<keyword evidence="4" id="KW-1185">Reference proteome</keyword>
<dbReference type="InterPro" id="IPR059052">
    <property type="entry name" value="HH_YbhG-like"/>
</dbReference>
<dbReference type="EMBL" id="DF968182">
    <property type="protein sequence ID" value="GAP42125.1"/>
    <property type="molecule type" value="Genomic_DNA"/>
</dbReference>
<keyword evidence="1" id="KW-1133">Transmembrane helix</keyword>
<keyword evidence="1" id="KW-0812">Transmembrane</keyword>
<dbReference type="Pfam" id="PF25881">
    <property type="entry name" value="HH_YBHG"/>
    <property type="match status" value="1"/>
</dbReference>
<dbReference type="Gene3D" id="2.40.50.100">
    <property type="match status" value="1"/>
</dbReference>
<evidence type="ECO:0000313" key="4">
    <source>
        <dbReference type="Proteomes" id="UP000053091"/>
    </source>
</evidence>
<dbReference type="SUPFAM" id="SSF111369">
    <property type="entry name" value="HlyD-like secretion proteins"/>
    <property type="match status" value="2"/>
</dbReference>
<accession>A0A0S7BPK8</accession>
<name>A0A0S7BPK8_9BACT</name>
<organism evidence="3">
    <name type="scientific">Lentimicrobium saccharophilum</name>
    <dbReference type="NCBI Taxonomy" id="1678841"/>
    <lineage>
        <taxon>Bacteria</taxon>
        <taxon>Pseudomonadati</taxon>
        <taxon>Bacteroidota</taxon>
        <taxon>Bacteroidia</taxon>
        <taxon>Bacteroidales</taxon>
        <taxon>Lentimicrobiaceae</taxon>
        <taxon>Lentimicrobium</taxon>
    </lineage>
</organism>
<dbReference type="OrthoDB" id="9793801at2"/>
<evidence type="ECO:0000259" key="2">
    <source>
        <dbReference type="Pfam" id="PF25881"/>
    </source>
</evidence>
<keyword evidence="1" id="KW-0472">Membrane</keyword>
<proteinExistence type="predicted"/>
<reference evidence="3" key="1">
    <citation type="journal article" date="2015" name="Genome Announc.">
        <title>Draft Genome Sequence of Bacteroidales Strain TBC1, a Novel Isolate from a Methanogenic Wastewater Treatment System.</title>
        <authorList>
            <person name="Tourlousse D.M."/>
            <person name="Matsuura N."/>
            <person name="Sun L."/>
            <person name="Toyonaga M."/>
            <person name="Kuroda K."/>
            <person name="Ohashi A."/>
            <person name="Cruz R."/>
            <person name="Yamaguchi T."/>
            <person name="Sekiguchi Y."/>
        </authorList>
    </citation>
    <scope>NUCLEOTIDE SEQUENCE [LARGE SCALE GENOMIC DNA]</scope>
    <source>
        <strain evidence="3">TBC1</strain>
    </source>
</reference>
<feature type="domain" description="YbhG-like alpha-helical hairpin" evidence="2">
    <location>
        <begin position="83"/>
        <end position="204"/>
    </location>
</feature>
<dbReference type="Proteomes" id="UP000053091">
    <property type="component" value="Unassembled WGS sequence"/>
</dbReference>
<dbReference type="PANTHER" id="PTHR30438">
    <property type="entry name" value="36 KDA ANTIGEN-RELATED"/>
    <property type="match status" value="1"/>
</dbReference>
<gene>
    <name evidence="3" type="ORF">TBC1_11254</name>
</gene>
<dbReference type="PATRIC" id="fig|1678841.3.peg.293"/>
<dbReference type="Gene3D" id="2.40.30.170">
    <property type="match status" value="1"/>
</dbReference>
<evidence type="ECO:0000256" key="1">
    <source>
        <dbReference type="SAM" id="Phobius"/>
    </source>
</evidence>